<reference evidence="2" key="4">
    <citation type="submission" date="2025-08" db="UniProtKB">
        <authorList>
            <consortium name="Ensembl"/>
        </authorList>
    </citation>
    <scope>IDENTIFICATION</scope>
</reference>
<evidence type="ECO:0000313" key="3">
    <source>
        <dbReference type="Proteomes" id="UP000314986"/>
    </source>
</evidence>
<reference evidence="3" key="2">
    <citation type="journal article" date="2007" name="PLoS Biol.">
        <title>Survey sequencing and comparative analysis of the elephant shark (Callorhinchus milii) genome.</title>
        <authorList>
            <person name="Venkatesh B."/>
            <person name="Kirkness E.F."/>
            <person name="Loh Y.H."/>
            <person name="Halpern A.L."/>
            <person name="Lee A.P."/>
            <person name="Johnson J."/>
            <person name="Dandona N."/>
            <person name="Viswanathan L.D."/>
            <person name="Tay A."/>
            <person name="Venter J.C."/>
            <person name="Strausberg R.L."/>
            <person name="Brenner S."/>
        </authorList>
    </citation>
    <scope>NUCLEOTIDE SEQUENCE [LARGE SCALE GENOMIC DNA]</scope>
</reference>
<reference evidence="3" key="3">
    <citation type="journal article" date="2014" name="Nature">
        <title>Elephant shark genome provides unique insights into gnathostome evolution.</title>
        <authorList>
            <consortium name="International Elephant Shark Genome Sequencing Consortium"/>
            <person name="Venkatesh B."/>
            <person name="Lee A.P."/>
            <person name="Ravi V."/>
            <person name="Maurya A.K."/>
            <person name="Lian M.M."/>
            <person name="Swann J.B."/>
            <person name="Ohta Y."/>
            <person name="Flajnik M.F."/>
            <person name="Sutoh Y."/>
            <person name="Kasahara M."/>
            <person name="Hoon S."/>
            <person name="Gangu V."/>
            <person name="Roy S.W."/>
            <person name="Irimia M."/>
            <person name="Korzh V."/>
            <person name="Kondrychyn I."/>
            <person name="Lim Z.W."/>
            <person name="Tay B.H."/>
            <person name="Tohari S."/>
            <person name="Kong K.W."/>
            <person name="Ho S."/>
            <person name="Lorente-Galdos B."/>
            <person name="Quilez J."/>
            <person name="Marques-Bonet T."/>
            <person name="Raney B.J."/>
            <person name="Ingham P.W."/>
            <person name="Tay A."/>
            <person name="Hillier L.W."/>
            <person name="Minx P."/>
            <person name="Boehm T."/>
            <person name="Wilson R.K."/>
            <person name="Brenner S."/>
            <person name="Warren W.C."/>
        </authorList>
    </citation>
    <scope>NUCLEOTIDE SEQUENCE [LARGE SCALE GENOMIC DNA]</scope>
</reference>
<dbReference type="AlphaFoldDB" id="A0A4W3GS12"/>
<accession>A0A4W3GS12</accession>
<proteinExistence type="predicted"/>
<protein>
    <submittedName>
        <fullName evidence="2">Uncharacterized protein</fullName>
    </submittedName>
</protein>
<sequence>MYALLGAGIGLFLVISFVLIKVYMIKKHIFENEFSGKVFLRDTRQARFNLLFFQANPRTLSSPSQQNVF</sequence>
<evidence type="ECO:0000256" key="1">
    <source>
        <dbReference type="SAM" id="Phobius"/>
    </source>
</evidence>
<evidence type="ECO:0000313" key="2">
    <source>
        <dbReference type="Ensembl" id="ENSCMIP00000006923.1"/>
    </source>
</evidence>
<reference evidence="3" key="1">
    <citation type="journal article" date="2006" name="Science">
        <title>Ancient noncoding elements conserved in the human genome.</title>
        <authorList>
            <person name="Venkatesh B."/>
            <person name="Kirkness E.F."/>
            <person name="Loh Y.H."/>
            <person name="Halpern A.L."/>
            <person name="Lee A.P."/>
            <person name="Johnson J."/>
            <person name="Dandona N."/>
            <person name="Viswanathan L.D."/>
            <person name="Tay A."/>
            <person name="Venter J.C."/>
            <person name="Strausberg R.L."/>
            <person name="Brenner S."/>
        </authorList>
    </citation>
    <scope>NUCLEOTIDE SEQUENCE [LARGE SCALE GENOMIC DNA]</scope>
</reference>
<keyword evidence="1" id="KW-0472">Membrane</keyword>
<dbReference type="Pfam" id="PF14986">
    <property type="entry name" value="DUF4514"/>
    <property type="match status" value="1"/>
</dbReference>
<keyword evidence="3" id="KW-1185">Reference proteome</keyword>
<dbReference type="InterPro" id="IPR029395">
    <property type="entry name" value="DUF4514"/>
</dbReference>
<feature type="transmembrane region" description="Helical" evidence="1">
    <location>
        <begin position="6"/>
        <end position="24"/>
    </location>
</feature>
<organism evidence="2 3">
    <name type="scientific">Callorhinchus milii</name>
    <name type="common">Ghost shark</name>
    <dbReference type="NCBI Taxonomy" id="7868"/>
    <lineage>
        <taxon>Eukaryota</taxon>
        <taxon>Metazoa</taxon>
        <taxon>Chordata</taxon>
        <taxon>Craniata</taxon>
        <taxon>Vertebrata</taxon>
        <taxon>Chondrichthyes</taxon>
        <taxon>Holocephali</taxon>
        <taxon>Chimaeriformes</taxon>
        <taxon>Callorhinchidae</taxon>
        <taxon>Callorhinchus</taxon>
    </lineage>
</organism>
<dbReference type="Proteomes" id="UP000314986">
    <property type="component" value="Unassembled WGS sequence"/>
</dbReference>
<dbReference type="Ensembl" id="ENSCMIT00000007142.1">
    <property type="protein sequence ID" value="ENSCMIP00000006923.1"/>
    <property type="gene ID" value="ENSCMIG00000003867.1"/>
</dbReference>
<dbReference type="InParanoid" id="A0A4W3GS12"/>
<keyword evidence="1" id="KW-1133">Transmembrane helix</keyword>
<keyword evidence="1" id="KW-0812">Transmembrane</keyword>
<reference evidence="2" key="5">
    <citation type="submission" date="2025-09" db="UniProtKB">
        <authorList>
            <consortium name="Ensembl"/>
        </authorList>
    </citation>
    <scope>IDENTIFICATION</scope>
</reference>
<name>A0A4W3GS12_CALMI</name>